<name>A0A450T5T3_9GAMM</name>
<organism evidence="1">
    <name type="scientific">Candidatus Kentrum sp. FW</name>
    <dbReference type="NCBI Taxonomy" id="2126338"/>
    <lineage>
        <taxon>Bacteria</taxon>
        <taxon>Pseudomonadati</taxon>
        <taxon>Pseudomonadota</taxon>
        <taxon>Gammaproteobacteria</taxon>
        <taxon>Candidatus Kentrum</taxon>
    </lineage>
</organism>
<protein>
    <submittedName>
        <fullName evidence="1">Uncharacterized protein</fullName>
    </submittedName>
</protein>
<evidence type="ECO:0000313" key="1">
    <source>
        <dbReference type="EMBL" id="VFJ61852.1"/>
    </source>
</evidence>
<dbReference type="AlphaFoldDB" id="A0A450T5T3"/>
<reference evidence="1" key="1">
    <citation type="submission" date="2019-02" db="EMBL/GenBank/DDBJ databases">
        <authorList>
            <person name="Gruber-Vodicka R. H."/>
            <person name="Seah K. B. B."/>
        </authorList>
    </citation>
    <scope>NUCLEOTIDE SEQUENCE</scope>
    <source>
        <strain evidence="1">BECK_BZ106</strain>
    </source>
</reference>
<dbReference type="EMBL" id="CAADFD010000068">
    <property type="protein sequence ID" value="VFJ61852.1"/>
    <property type="molecule type" value="Genomic_DNA"/>
</dbReference>
<proteinExistence type="predicted"/>
<accession>A0A450T5T3</accession>
<gene>
    <name evidence="1" type="ORF">BECKFW1821B_GA0114236_10687</name>
</gene>
<sequence>MAGNDGLACVQKQGGYAIPHQQSVQPCSGTDPQAWLVSEAEPWLVSEAEPWLVSEAEPWLVSEAEPESRGLA</sequence>